<dbReference type="Gene3D" id="3.40.640.10">
    <property type="entry name" value="Type I PLP-dependent aspartate aminotransferase-like (Major domain)"/>
    <property type="match status" value="1"/>
</dbReference>
<evidence type="ECO:0000256" key="4">
    <source>
        <dbReference type="ARBA" id="ARBA00022679"/>
    </source>
</evidence>
<organism evidence="10 11">
    <name type="scientific">Paenibacillus woosongensis</name>
    <dbReference type="NCBI Taxonomy" id="307580"/>
    <lineage>
        <taxon>Bacteria</taxon>
        <taxon>Bacillati</taxon>
        <taxon>Bacillota</taxon>
        <taxon>Bacilli</taxon>
        <taxon>Bacillales</taxon>
        <taxon>Paenibacillaceae</taxon>
        <taxon>Paenibacillus</taxon>
    </lineage>
</organism>
<gene>
    <name evidence="10" type="primary">sufS</name>
    <name evidence="10" type="ORF">GNP95_02305</name>
</gene>
<dbReference type="InterPro" id="IPR010970">
    <property type="entry name" value="Cys_dSase_SufS"/>
</dbReference>
<protein>
    <recommendedName>
        <fullName evidence="3 8">Cysteine desulfurase</fullName>
        <ecNumber evidence="3 8">2.8.1.7</ecNumber>
    </recommendedName>
</protein>
<dbReference type="NCBIfam" id="TIGR01979">
    <property type="entry name" value="sufS"/>
    <property type="match status" value="1"/>
</dbReference>
<dbReference type="InterPro" id="IPR015421">
    <property type="entry name" value="PyrdxlP-dep_Trfase_major"/>
</dbReference>
<evidence type="ECO:0000259" key="9">
    <source>
        <dbReference type="Pfam" id="PF00266"/>
    </source>
</evidence>
<dbReference type="OrthoDB" id="9804366at2"/>
<comment type="catalytic activity">
    <reaction evidence="6 8">
        <text>(sulfur carrier)-H + L-cysteine = (sulfur carrier)-SH + L-alanine</text>
        <dbReference type="Rhea" id="RHEA:43892"/>
        <dbReference type="Rhea" id="RHEA-COMP:14737"/>
        <dbReference type="Rhea" id="RHEA-COMP:14739"/>
        <dbReference type="ChEBI" id="CHEBI:29917"/>
        <dbReference type="ChEBI" id="CHEBI:35235"/>
        <dbReference type="ChEBI" id="CHEBI:57972"/>
        <dbReference type="ChEBI" id="CHEBI:64428"/>
        <dbReference type="EC" id="2.8.1.7"/>
    </reaction>
</comment>
<dbReference type="GO" id="GO:0006534">
    <property type="term" value="P:cysteine metabolic process"/>
    <property type="evidence" value="ECO:0007669"/>
    <property type="project" value="UniProtKB-UniRule"/>
</dbReference>
<dbReference type="PANTHER" id="PTHR43586">
    <property type="entry name" value="CYSTEINE DESULFURASE"/>
    <property type="match status" value="1"/>
</dbReference>
<dbReference type="Pfam" id="PF00266">
    <property type="entry name" value="Aminotran_5"/>
    <property type="match status" value="1"/>
</dbReference>
<dbReference type="Proteomes" id="UP000447876">
    <property type="component" value="Unassembled WGS sequence"/>
</dbReference>
<dbReference type="InterPro" id="IPR020578">
    <property type="entry name" value="Aminotrans_V_PyrdxlP_BS"/>
</dbReference>
<dbReference type="InterPro" id="IPR015424">
    <property type="entry name" value="PyrdxlP-dep_Trfase"/>
</dbReference>
<evidence type="ECO:0000313" key="10">
    <source>
        <dbReference type="EMBL" id="MUG43840.1"/>
    </source>
</evidence>
<evidence type="ECO:0000256" key="8">
    <source>
        <dbReference type="RuleBase" id="RU004506"/>
    </source>
</evidence>
<dbReference type="PROSITE" id="PS00595">
    <property type="entry name" value="AA_TRANSFER_CLASS_5"/>
    <property type="match status" value="1"/>
</dbReference>
<proteinExistence type="inferred from homology"/>
<keyword evidence="4 8" id="KW-0808">Transferase</keyword>
<dbReference type="PANTHER" id="PTHR43586:SF8">
    <property type="entry name" value="CYSTEINE DESULFURASE 1, CHLOROPLASTIC"/>
    <property type="match status" value="1"/>
</dbReference>
<feature type="domain" description="Aminotransferase class V" evidence="9">
    <location>
        <begin position="23"/>
        <end position="392"/>
    </location>
</feature>
<evidence type="ECO:0000256" key="7">
    <source>
        <dbReference type="RuleBase" id="RU004504"/>
    </source>
</evidence>
<evidence type="ECO:0000256" key="3">
    <source>
        <dbReference type="ARBA" id="ARBA00012239"/>
    </source>
</evidence>
<dbReference type="CDD" id="cd06453">
    <property type="entry name" value="SufS_like"/>
    <property type="match status" value="1"/>
</dbReference>
<dbReference type="EC" id="2.8.1.7" evidence="3 8"/>
<comment type="similarity">
    <text evidence="2 8">Belongs to the class-V pyridoxal-phosphate-dependent aminotransferase family. Csd subfamily.</text>
</comment>
<dbReference type="InterPro" id="IPR015422">
    <property type="entry name" value="PyrdxlP-dep_Trfase_small"/>
</dbReference>
<evidence type="ECO:0000256" key="2">
    <source>
        <dbReference type="ARBA" id="ARBA00010447"/>
    </source>
</evidence>
<dbReference type="EMBL" id="WNZW01000001">
    <property type="protein sequence ID" value="MUG43840.1"/>
    <property type="molecule type" value="Genomic_DNA"/>
</dbReference>
<reference evidence="10 11" key="1">
    <citation type="submission" date="2019-11" db="EMBL/GenBank/DDBJ databases">
        <title>Draft genome sequences of five Paenibacillus species of dairy origin.</title>
        <authorList>
            <person name="Olajide A.M."/>
            <person name="Chen S."/>
            <person name="Lapointe G."/>
        </authorList>
    </citation>
    <scope>NUCLEOTIDE SEQUENCE [LARGE SCALE GENOMIC DNA]</scope>
    <source>
        <strain evidence="10 11">12CR55</strain>
    </source>
</reference>
<dbReference type="Gene3D" id="3.90.1150.10">
    <property type="entry name" value="Aspartate Aminotransferase, domain 1"/>
    <property type="match status" value="1"/>
</dbReference>
<sequence length="404" mass="44772">MNPALIKEQFPILNQEINGHPLVYLDSAASSQKPRKVLDALRHYYEWDNANVHRGVHTLGSRATDDYESARERVARFINAQHTEEIIFTRGTTTALNLVASSYGHSVLGEGDEIVITPMEHHSNLIPWQQLALKTGAVLKYIPLQPDGSVLLDDVEKTVTPKTKIVAMAYVSNVLGVVNPVKQIAEIAHRHGAVMVVDGAQSTPHMKIDVQDLDCDFYAFSGHKMCAPTGIGVLYGKKRLLEAMEPVEYGGEMIDDVGMFESTWKELPYKFEGGTPIIAGAVGLAAAIDFLEEIGLDEIHRHETKLAAYSIQRLSEIDGITIYGPREREVGLITFNLDDVHPHDVATVLDASGIAIRAGHHCCQPLMRWLEASATARASFYLYNTEEDIDRLADALIQAKEYFK</sequence>
<dbReference type="SUPFAM" id="SSF53383">
    <property type="entry name" value="PLP-dependent transferases"/>
    <property type="match status" value="1"/>
</dbReference>
<name>A0A7X3CLD3_9BACL</name>
<comment type="caution">
    <text evidence="10">The sequence shown here is derived from an EMBL/GenBank/DDBJ whole genome shotgun (WGS) entry which is preliminary data.</text>
</comment>
<evidence type="ECO:0000313" key="11">
    <source>
        <dbReference type="Proteomes" id="UP000447876"/>
    </source>
</evidence>
<evidence type="ECO:0000256" key="6">
    <source>
        <dbReference type="ARBA" id="ARBA00050776"/>
    </source>
</evidence>
<dbReference type="AlphaFoldDB" id="A0A7X3CLD3"/>
<keyword evidence="5 8" id="KW-0663">Pyridoxal phosphate</keyword>
<dbReference type="InterPro" id="IPR000192">
    <property type="entry name" value="Aminotrans_V_dom"/>
</dbReference>
<comment type="function">
    <text evidence="8">Catalyzes the removal of elemental sulfur and selenium atoms from L-cysteine, L-cystine, L-selenocysteine, and L-selenocystine to produce L-alanine.</text>
</comment>
<evidence type="ECO:0000256" key="5">
    <source>
        <dbReference type="ARBA" id="ARBA00022898"/>
    </source>
</evidence>
<dbReference type="GO" id="GO:0030170">
    <property type="term" value="F:pyridoxal phosphate binding"/>
    <property type="evidence" value="ECO:0007669"/>
    <property type="project" value="UniProtKB-UniRule"/>
</dbReference>
<dbReference type="RefSeq" id="WP_155609286.1">
    <property type="nucleotide sequence ID" value="NZ_WNZW01000001.1"/>
</dbReference>
<accession>A0A7X3CLD3</accession>
<evidence type="ECO:0000256" key="1">
    <source>
        <dbReference type="ARBA" id="ARBA00001933"/>
    </source>
</evidence>
<comment type="cofactor">
    <cofactor evidence="1 7">
        <name>pyridoxal 5'-phosphate</name>
        <dbReference type="ChEBI" id="CHEBI:597326"/>
    </cofactor>
</comment>
<dbReference type="GO" id="GO:0031071">
    <property type="term" value="F:cysteine desulfurase activity"/>
    <property type="evidence" value="ECO:0007669"/>
    <property type="project" value="UniProtKB-UniRule"/>
</dbReference>